<keyword evidence="2" id="KW-0808">Transferase</keyword>
<sequence>MKKAAIITLNGYNNYGNRLQNYALQEVINRLGYTTDTIINGTHVIKNHEKTKLGYKIKEFIKKPVSKKIYLVNHMLYLLVNKREITEMNSIRVSIFKDFTNKYISETSYSIDDNNLPENQINSYDFFVTGSDQVWNPFDAAAGNVTFLDFAPIEKRIAYAPSFGVSTIPEVYIDHYKTWLSKMNKISVREEQGARIIRDLTGREVQVVLDPTMLLTKDDWLAIAQKAPNKPKEDYILTYFLGEVSKDLKRMIDEISKEKHLKIVNLANLRDKEHYATGPSEFIDYINSAKLFMTDSFHGCVFSLLLETPLVICERNGQKQVESMNSRIDTFVNKFNLEDRKLDKIVKEKIFDNNYKEAKLLLEVERKKSLEYLSEAVGSILK</sequence>
<accession>A0AA42DQT0</accession>
<dbReference type="Proteomes" id="UP001169242">
    <property type="component" value="Unassembled WGS sequence"/>
</dbReference>
<dbReference type="AlphaFoldDB" id="A0AA42DQT0"/>
<evidence type="ECO:0000313" key="2">
    <source>
        <dbReference type="EMBL" id="MDA3733168.1"/>
    </source>
</evidence>
<proteinExistence type="predicted"/>
<dbReference type="Pfam" id="PF04230">
    <property type="entry name" value="PS_pyruv_trans"/>
    <property type="match status" value="1"/>
</dbReference>
<keyword evidence="3" id="KW-1185">Reference proteome</keyword>
<protein>
    <submittedName>
        <fullName evidence="2">Polysaccharide pyruvyl transferase family protein</fullName>
    </submittedName>
</protein>
<evidence type="ECO:0000313" key="3">
    <source>
        <dbReference type="Proteomes" id="UP001169242"/>
    </source>
</evidence>
<dbReference type="RefSeq" id="WP_271013056.1">
    <property type="nucleotide sequence ID" value="NZ_JAQIFT010000061.1"/>
</dbReference>
<organism evidence="2 3">
    <name type="scientific">Holtiella tumoricola</name>
    <dbReference type="NCBI Taxonomy" id="3018743"/>
    <lineage>
        <taxon>Bacteria</taxon>
        <taxon>Bacillati</taxon>
        <taxon>Bacillota</taxon>
        <taxon>Clostridia</taxon>
        <taxon>Lachnospirales</taxon>
        <taxon>Cellulosilyticaceae</taxon>
        <taxon>Holtiella</taxon>
    </lineage>
</organism>
<dbReference type="EMBL" id="JAQIFT010000061">
    <property type="protein sequence ID" value="MDA3733168.1"/>
    <property type="molecule type" value="Genomic_DNA"/>
</dbReference>
<dbReference type="GO" id="GO:0016740">
    <property type="term" value="F:transferase activity"/>
    <property type="evidence" value="ECO:0007669"/>
    <property type="project" value="UniProtKB-KW"/>
</dbReference>
<feature type="domain" description="Polysaccharide pyruvyl transferase" evidence="1">
    <location>
        <begin position="14"/>
        <end position="314"/>
    </location>
</feature>
<evidence type="ECO:0000259" key="1">
    <source>
        <dbReference type="Pfam" id="PF04230"/>
    </source>
</evidence>
<dbReference type="InterPro" id="IPR007345">
    <property type="entry name" value="Polysacch_pyruvyl_Trfase"/>
</dbReference>
<gene>
    <name evidence="2" type="ORF">PBV87_16955</name>
</gene>
<reference evidence="2" key="1">
    <citation type="journal article" date="2023" name="Int. J. Syst. Evol. Microbiol.">
        <title>&lt;i&gt;Holtiella tumoricola&lt;/i&gt; gen. nov. sp. nov., isolated from a human clinical sample.</title>
        <authorList>
            <person name="Allen-Vercoe E."/>
            <person name="Daigneault M.C."/>
            <person name="Vancuren S.J."/>
            <person name="Cochrane K."/>
            <person name="O'Neal L.L."/>
            <person name="Sankaranarayanan K."/>
            <person name="Lawson P.A."/>
        </authorList>
    </citation>
    <scope>NUCLEOTIDE SEQUENCE</scope>
    <source>
        <strain evidence="2">CC70A</strain>
    </source>
</reference>
<name>A0AA42DQT0_9FIRM</name>
<comment type="caution">
    <text evidence="2">The sequence shown here is derived from an EMBL/GenBank/DDBJ whole genome shotgun (WGS) entry which is preliminary data.</text>
</comment>